<evidence type="ECO:0000256" key="2">
    <source>
        <dbReference type="SAM" id="SignalP"/>
    </source>
</evidence>
<sequence>MNLYFYLFSLLSLSPTSSPPTSTTTTASSLLLTHTVTPAASPYVVTLTYRITPPGTSPVRIPPTNRSPSPSPAPAPAPKELEMGPAGPEDLPFPVTLAEDLLDWQTETLASVQTVLLLTGSHTRQGELYWIPSPEGRIAGSSLYTYRDGVVIPCYRQGRLLPKYRRDDEVGGGGGEEVPRQI</sequence>
<feature type="chain" id="PRO_5023930683" evidence="2">
    <location>
        <begin position="19"/>
        <end position="182"/>
    </location>
</feature>
<feature type="non-terminal residue" evidence="3">
    <location>
        <position position="182"/>
    </location>
</feature>
<dbReference type="Proteomes" id="UP000326924">
    <property type="component" value="Unassembled WGS sequence"/>
</dbReference>
<dbReference type="InParanoid" id="A0A5J5EP38"/>
<keyword evidence="4" id="KW-1185">Reference proteome</keyword>
<dbReference type="AlphaFoldDB" id="A0A5J5EP38"/>
<keyword evidence="2" id="KW-0732">Signal</keyword>
<gene>
    <name evidence="3" type="ORF">FN846DRAFT_962352</name>
</gene>
<name>A0A5J5EP38_9PEZI</name>
<accession>A0A5J5EP38</accession>
<organism evidence="3 4">
    <name type="scientific">Sphaerosporella brunnea</name>
    <dbReference type="NCBI Taxonomy" id="1250544"/>
    <lineage>
        <taxon>Eukaryota</taxon>
        <taxon>Fungi</taxon>
        <taxon>Dikarya</taxon>
        <taxon>Ascomycota</taxon>
        <taxon>Pezizomycotina</taxon>
        <taxon>Pezizomycetes</taxon>
        <taxon>Pezizales</taxon>
        <taxon>Pyronemataceae</taxon>
        <taxon>Sphaerosporella</taxon>
    </lineage>
</organism>
<proteinExistence type="predicted"/>
<reference evidence="3 4" key="1">
    <citation type="submission" date="2019-09" db="EMBL/GenBank/DDBJ databases">
        <title>Draft genome of the ectomycorrhizal ascomycete Sphaerosporella brunnea.</title>
        <authorList>
            <consortium name="DOE Joint Genome Institute"/>
            <person name="Benucci G.M."/>
            <person name="Marozzi G."/>
            <person name="Antonielli L."/>
            <person name="Sanchez S."/>
            <person name="Marco P."/>
            <person name="Wang X."/>
            <person name="Falini L.B."/>
            <person name="Barry K."/>
            <person name="Haridas S."/>
            <person name="Lipzen A."/>
            <person name="Labutti K."/>
            <person name="Grigoriev I.V."/>
            <person name="Murat C."/>
            <person name="Martin F."/>
            <person name="Albertini E."/>
            <person name="Donnini D."/>
            <person name="Bonito G."/>
        </authorList>
    </citation>
    <scope>NUCLEOTIDE SEQUENCE [LARGE SCALE GENOMIC DNA]</scope>
    <source>
        <strain evidence="3 4">Sb_GMNB300</strain>
    </source>
</reference>
<protein>
    <submittedName>
        <fullName evidence="3">Uncharacterized protein</fullName>
    </submittedName>
</protein>
<dbReference type="EMBL" id="VXIS01000185">
    <property type="protein sequence ID" value="KAA8898444.1"/>
    <property type="molecule type" value="Genomic_DNA"/>
</dbReference>
<evidence type="ECO:0000313" key="3">
    <source>
        <dbReference type="EMBL" id="KAA8898444.1"/>
    </source>
</evidence>
<evidence type="ECO:0000256" key="1">
    <source>
        <dbReference type="SAM" id="MobiDB-lite"/>
    </source>
</evidence>
<evidence type="ECO:0000313" key="4">
    <source>
        <dbReference type="Proteomes" id="UP000326924"/>
    </source>
</evidence>
<feature type="signal peptide" evidence="2">
    <location>
        <begin position="1"/>
        <end position="18"/>
    </location>
</feature>
<feature type="region of interest" description="Disordered" evidence="1">
    <location>
        <begin position="55"/>
        <end position="90"/>
    </location>
</feature>
<comment type="caution">
    <text evidence="3">The sequence shown here is derived from an EMBL/GenBank/DDBJ whole genome shotgun (WGS) entry which is preliminary data.</text>
</comment>